<proteinExistence type="predicted"/>
<name>A0A5S4FLA3_9ACTN</name>
<evidence type="ECO:0000313" key="3">
    <source>
        <dbReference type="Proteomes" id="UP000309128"/>
    </source>
</evidence>
<evidence type="ECO:0000313" key="2">
    <source>
        <dbReference type="EMBL" id="TMR21506.1"/>
    </source>
</evidence>
<evidence type="ECO:0000256" key="1">
    <source>
        <dbReference type="SAM" id="MobiDB-lite"/>
    </source>
</evidence>
<gene>
    <name evidence="2" type="ORF">ETD86_15140</name>
</gene>
<organism evidence="2 3">
    <name type="scientific">Nonomuraea turkmeniaca</name>
    <dbReference type="NCBI Taxonomy" id="103838"/>
    <lineage>
        <taxon>Bacteria</taxon>
        <taxon>Bacillati</taxon>
        <taxon>Actinomycetota</taxon>
        <taxon>Actinomycetes</taxon>
        <taxon>Streptosporangiales</taxon>
        <taxon>Streptosporangiaceae</taxon>
        <taxon>Nonomuraea</taxon>
    </lineage>
</organism>
<dbReference type="RefSeq" id="WP_138666782.1">
    <property type="nucleotide sequence ID" value="NZ_VCKY01000042.1"/>
</dbReference>
<keyword evidence="3" id="KW-1185">Reference proteome</keyword>
<dbReference type="OrthoDB" id="9792527at2"/>
<protein>
    <submittedName>
        <fullName evidence="2">Uncharacterized protein</fullName>
    </submittedName>
</protein>
<dbReference type="AlphaFoldDB" id="A0A5S4FLA3"/>
<accession>A0A5S4FLA3</accession>
<comment type="caution">
    <text evidence="2">The sequence shown here is derived from an EMBL/GenBank/DDBJ whole genome shotgun (WGS) entry which is preliminary data.</text>
</comment>
<reference evidence="2 3" key="1">
    <citation type="submission" date="2019-05" db="EMBL/GenBank/DDBJ databases">
        <title>Draft genome sequence of Nonomuraea turkmeniaca DSM 43926.</title>
        <authorList>
            <person name="Saricaoglu S."/>
            <person name="Isik K."/>
        </authorList>
    </citation>
    <scope>NUCLEOTIDE SEQUENCE [LARGE SCALE GENOMIC DNA]</scope>
    <source>
        <strain evidence="2 3">DSM 43926</strain>
    </source>
</reference>
<feature type="region of interest" description="Disordered" evidence="1">
    <location>
        <begin position="62"/>
        <end position="86"/>
    </location>
</feature>
<sequence>MGDFTLRLQVTDGALTVGIGPRTPPLDLIIERLAGHPIRELMSGSKTPNEVLHEGSLRVEGAPALPESSAVLRPSVHAGGEADQPA</sequence>
<dbReference type="Proteomes" id="UP000309128">
    <property type="component" value="Unassembled WGS sequence"/>
</dbReference>
<dbReference type="EMBL" id="VCKY01000042">
    <property type="protein sequence ID" value="TMR21506.1"/>
    <property type="molecule type" value="Genomic_DNA"/>
</dbReference>